<evidence type="ECO:0000313" key="3">
    <source>
        <dbReference type="Proteomes" id="UP000182089"/>
    </source>
</evidence>
<dbReference type="Proteomes" id="UP000182089">
    <property type="component" value="Unassembled WGS sequence"/>
</dbReference>
<dbReference type="Pfam" id="PF17836">
    <property type="entry name" value="PglD_N"/>
    <property type="match status" value="1"/>
</dbReference>
<proteinExistence type="predicted"/>
<evidence type="ECO:0000313" key="2">
    <source>
        <dbReference type="EMBL" id="SEM31618.1"/>
    </source>
</evidence>
<feature type="domain" description="PglD N-terminal" evidence="1">
    <location>
        <begin position="4"/>
        <end position="70"/>
    </location>
</feature>
<protein>
    <submittedName>
        <fullName evidence="2">UDP-N-acetylbacillosamine N-acetyltransferase</fullName>
    </submittedName>
</protein>
<dbReference type="InterPro" id="IPR050179">
    <property type="entry name" value="Trans_hexapeptide_repeat"/>
</dbReference>
<dbReference type="PANTHER" id="PTHR43300">
    <property type="entry name" value="ACETYLTRANSFERASE"/>
    <property type="match status" value="1"/>
</dbReference>
<organism evidence="2 3">
    <name type="scientific">Ligilactobacillus ruminis</name>
    <dbReference type="NCBI Taxonomy" id="1623"/>
    <lineage>
        <taxon>Bacteria</taxon>
        <taxon>Bacillati</taxon>
        <taxon>Bacillota</taxon>
        <taxon>Bacilli</taxon>
        <taxon>Lactobacillales</taxon>
        <taxon>Lactobacillaceae</taxon>
        <taxon>Ligilactobacillus</taxon>
    </lineage>
</organism>
<dbReference type="EMBL" id="FOCC01000001">
    <property type="protein sequence ID" value="SEM31618.1"/>
    <property type="molecule type" value="Genomic_DNA"/>
</dbReference>
<dbReference type="SUPFAM" id="SSF51161">
    <property type="entry name" value="Trimeric LpxA-like enzymes"/>
    <property type="match status" value="1"/>
</dbReference>
<dbReference type="Gene3D" id="2.160.10.10">
    <property type="entry name" value="Hexapeptide repeat proteins"/>
    <property type="match status" value="1"/>
</dbReference>
<evidence type="ECO:0000259" key="1">
    <source>
        <dbReference type="Pfam" id="PF17836"/>
    </source>
</evidence>
<dbReference type="PANTHER" id="PTHR43300:SF7">
    <property type="entry name" value="UDP-N-ACETYLBACILLOSAMINE N-ACETYLTRANSFERASE"/>
    <property type="match status" value="1"/>
</dbReference>
<sequence length="164" mass="16893">MKSLLIIGAGGHGKVAAEIAKNLQYTKIDFLDDGSSEAIGTFSELPLFVPKYDACFCGIGNNKFRKQILGQVKAAGGKLATLIHPTAYVSPSAVIGEGTVVEPKAVVNTHSQVGKGSIISVGAIVDHDTVLGDCCHINAGAIVKAGGQVEECKKVDAGEVVLGF</sequence>
<accession>A0ABY1A8X7</accession>
<comment type="caution">
    <text evidence="2">The sequence shown here is derived from an EMBL/GenBank/DDBJ whole genome shotgun (WGS) entry which is preliminary data.</text>
</comment>
<reference evidence="2 3" key="1">
    <citation type="submission" date="2016-10" db="EMBL/GenBank/DDBJ databases">
        <authorList>
            <person name="Varghese N."/>
            <person name="Submissions S."/>
        </authorList>
    </citation>
    <scope>NUCLEOTIDE SEQUENCE [LARGE SCALE GENOMIC DNA]</scope>
    <source>
        <strain evidence="2 3">WC1T17</strain>
    </source>
</reference>
<dbReference type="InterPro" id="IPR041561">
    <property type="entry name" value="PglD_N"/>
</dbReference>
<dbReference type="InterPro" id="IPR011004">
    <property type="entry name" value="Trimer_LpxA-like_sf"/>
</dbReference>
<dbReference type="CDD" id="cd03360">
    <property type="entry name" value="LbH_AT_putative"/>
    <property type="match status" value="1"/>
</dbReference>
<dbReference type="Gene3D" id="3.40.50.20">
    <property type="match status" value="1"/>
</dbReference>
<dbReference type="InterPro" id="IPR020019">
    <property type="entry name" value="AcTrfase_PglD-like"/>
</dbReference>
<name>A0ABY1A8X7_9LACO</name>
<gene>
    <name evidence="2" type="ORF">SAMN05216431_10163</name>
</gene>